<dbReference type="EC" id="2.7.11.1" evidence="3"/>
<dbReference type="PANTHER" id="PTHR35526:SF6">
    <property type="entry name" value="SLR1861 PROTEIN"/>
    <property type="match status" value="1"/>
</dbReference>
<dbReference type="AlphaFoldDB" id="A0A6H2HDX3"/>
<dbReference type="Pfam" id="PF13581">
    <property type="entry name" value="HATPase_c_2"/>
    <property type="match status" value="1"/>
</dbReference>
<protein>
    <submittedName>
        <fullName evidence="3">Serine/threonine-protein kinase BtrW</fullName>
        <ecNumber evidence="3">2.7.11.1</ecNumber>
    </submittedName>
</protein>
<reference evidence="3 4" key="1">
    <citation type="submission" date="2020-04" db="EMBL/GenBank/DDBJ databases">
        <title>Complete genome of a Psychrophilic, Marine, Gas Vacuolate Bacterium Polaromonas vacuolata KCTC 22033T.</title>
        <authorList>
            <person name="Hwang K."/>
            <person name="Kim K.M."/>
        </authorList>
    </citation>
    <scope>NUCLEOTIDE SEQUENCE [LARGE SCALE GENOMIC DNA]</scope>
    <source>
        <strain evidence="3 4">KCTC 22033</strain>
    </source>
</reference>
<evidence type="ECO:0000313" key="3">
    <source>
        <dbReference type="EMBL" id="QJC58072.1"/>
    </source>
</evidence>
<feature type="domain" description="Histidine kinase/HSP90-like ATPase" evidence="2">
    <location>
        <begin position="17"/>
        <end position="132"/>
    </location>
</feature>
<dbReference type="PANTHER" id="PTHR35526">
    <property type="entry name" value="ANTI-SIGMA-F FACTOR RSBW-RELATED"/>
    <property type="match status" value="1"/>
</dbReference>
<dbReference type="InterPro" id="IPR036890">
    <property type="entry name" value="HATPase_C_sf"/>
</dbReference>
<dbReference type="KEGG" id="pvac:HC248_03409"/>
<dbReference type="SUPFAM" id="SSF55874">
    <property type="entry name" value="ATPase domain of HSP90 chaperone/DNA topoisomerase II/histidine kinase"/>
    <property type="match status" value="1"/>
</dbReference>
<dbReference type="CDD" id="cd16936">
    <property type="entry name" value="HATPase_RsbW-like"/>
    <property type="match status" value="1"/>
</dbReference>
<evidence type="ECO:0000256" key="1">
    <source>
        <dbReference type="ARBA" id="ARBA00022527"/>
    </source>
</evidence>
<dbReference type="EMBL" id="CP051461">
    <property type="protein sequence ID" value="QJC58072.1"/>
    <property type="molecule type" value="Genomic_DNA"/>
</dbReference>
<dbReference type="InterPro" id="IPR050267">
    <property type="entry name" value="Anti-sigma-factor_SerPK"/>
</dbReference>
<name>A0A6H2HDX3_9BURK</name>
<accession>A0A6H2HDX3</accession>
<keyword evidence="3" id="KW-0418">Kinase</keyword>
<organism evidence="3 4">
    <name type="scientific">Polaromonas vacuolata</name>
    <dbReference type="NCBI Taxonomy" id="37448"/>
    <lineage>
        <taxon>Bacteria</taxon>
        <taxon>Pseudomonadati</taxon>
        <taxon>Pseudomonadota</taxon>
        <taxon>Betaproteobacteria</taxon>
        <taxon>Burkholderiales</taxon>
        <taxon>Comamonadaceae</taxon>
        <taxon>Polaromonas</taxon>
    </lineage>
</organism>
<keyword evidence="1" id="KW-0723">Serine/threonine-protein kinase</keyword>
<evidence type="ECO:0000259" key="2">
    <source>
        <dbReference type="Pfam" id="PF13581"/>
    </source>
</evidence>
<keyword evidence="4" id="KW-1185">Reference proteome</keyword>
<dbReference type="Gene3D" id="3.30.565.10">
    <property type="entry name" value="Histidine kinase-like ATPase, C-terminal domain"/>
    <property type="match status" value="1"/>
</dbReference>
<dbReference type="GO" id="GO:0004674">
    <property type="term" value="F:protein serine/threonine kinase activity"/>
    <property type="evidence" value="ECO:0007669"/>
    <property type="project" value="UniProtKB-KW"/>
</dbReference>
<dbReference type="Proteomes" id="UP000502041">
    <property type="component" value="Chromosome"/>
</dbReference>
<keyword evidence="3" id="KW-0808">Transferase</keyword>
<evidence type="ECO:0000313" key="4">
    <source>
        <dbReference type="Proteomes" id="UP000502041"/>
    </source>
</evidence>
<gene>
    <name evidence="3" type="primary">btrW</name>
    <name evidence="3" type="ORF">HC248_03409</name>
</gene>
<sequence>MAAKQKSLFAYQLLSQLVNIDALRSAFSHWCESVAIPGNVIADLVLVLDELVTNIVEHAYQGNANGCIELIARVEHCCVILTLRDYAFAFNPCEVAAANIEESVETRSIGGLGLYFVREKTNSMSYQRVSVGEHQANQLEIRKCWAADAPLTA</sequence>
<proteinExistence type="predicted"/>
<dbReference type="InterPro" id="IPR003594">
    <property type="entry name" value="HATPase_dom"/>
</dbReference>